<comment type="caution">
    <text evidence="3">The sequence shown here is derived from an EMBL/GenBank/DDBJ whole genome shotgun (WGS) entry which is preliminary data.</text>
</comment>
<dbReference type="EMBL" id="NESQ01000250">
    <property type="protein sequence ID" value="PUU75110.1"/>
    <property type="molecule type" value="Genomic_DNA"/>
</dbReference>
<sequence length="623" mass="68516">MPSSHSDSRHPPPYDDADDPLISKPERSASLPISFNSWEQFQWHLISLSGRCLTTALSLSFLILGLMFFSQMGVLSQMEQYGFNALTILLSAFASLGLGSMLGYLGTMLRWRLLSRKKYKMQDIELLLAMPSPSGSAALLYAHIREWRLSQTTFIVMLYLFVNITGRFSVAIFGLTYNLLDDPNEIPGTYATNWTSVPVLLTKNATDLGTSEEERGCYLTLAESGLIGLTGQPGILLNTSVPQNLNESTIYTLGVRGSTMRSIGNYVDFSYDINYFNGTQPISWGHIVHSSASCTMFRLEGHKYWKDSGTHIDFGNIDWKDETNTETIADVLRVLDDRGDWPQAGAEWVTWAAPLVRESNGSVTYVVYHETAWECASRLFERFGEQGGGPPQKLLFDSAALFLLPITSSAKPGQVSPEPVRMGKTTSVVYRSFAGLHNLTSPSVGVRALNFYGNGQPGHADQKQYYNLYVAALVARLPIVAIAYGNRVFPHVPGGPKPGPTKSVATTLEVKWGRVAIAAGTIVASQILVITAVLYYCRNVYVPEDRYLATAELLKPVLSKIDDGSTMTGEEFESALDKVLGGPVSYGTIPGSQGDQPRVALGPNAGYNFPGFPPFRKRSIFRR</sequence>
<protein>
    <recommendedName>
        <fullName evidence="5">Transmembrane protein</fullName>
    </recommendedName>
</protein>
<reference evidence="3 4" key="1">
    <citation type="submission" date="2017-04" db="EMBL/GenBank/DDBJ databases">
        <title>Draft genome sequence of Tuber borchii Vittad., a whitish edible truffle.</title>
        <authorList>
            <consortium name="DOE Joint Genome Institute"/>
            <person name="Murat C."/>
            <person name="Kuo A."/>
            <person name="Barry K.W."/>
            <person name="Clum A."/>
            <person name="Dockter R.B."/>
            <person name="Fauchery L."/>
            <person name="Iotti M."/>
            <person name="Kohler A."/>
            <person name="Labutti K."/>
            <person name="Lindquist E.A."/>
            <person name="Lipzen A."/>
            <person name="Ohm R.A."/>
            <person name="Wang M."/>
            <person name="Grigoriev I.V."/>
            <person name="Zambonelli A."/>
            <person name="Martin F.M."/>
        </authorList>
    </citation>
    <scope>NUCLEOTIDE SEQUENCE [LARGE SCALE GENOMIC DNA]</scope>
    <source>
        <strain evidence="3 4">Tbo3840</strain>
    </source>
</reference>
<evidence type="ECO:0008006" key="5">
    <source>
        <dbReference type="Google" id="ProtNLM"/>
    </source>
</evidence>
<keyword evidence="2" id="KW-1133">Transmembrane helix</keyword>
<dbReference type="AlphaFoldDB" id="A0A2T6ZHZ1"/>
<evidence type="ECO:0000313" key="3">
    <source>
        <dbReference type="EMBL" id="PUU75110.1"/>
    </source>
</evidence>
<keyword evidence="4" id="KW-1185">Reference proteome</keyword>
<feature type="transmembrane region" description="Helical" evidence="2">
    <location>
        <begin position="48"/>
        <end position="69"/>
    </location>
</feature>
<dbReference type="OrthoDB" id="4768051at2759"/>
<feature type="transmembrane region" description="Helical" evidence="2">
    <location>
        <begin position="156"/>
        <end position="180"/>
    </location>
</feature>
<proteinExistence type="predicted"/>
<organism evidence="3 4">
    <name type="scientific">Tuber borchii</name>
    <name type="common">White truffle</name>
    <dbReference type="NCBI Taxonomy" id="42251"/>
    <lineage>
        <taxon>Eukaryota</taxon>
        <taxon>Fungi</taxon>
        <taxon>Dikarya</taxon>
        <taxon>Ascomycota</taxon>
        <taxon>Pezizomycotina</taxon>
        <taxon>Pezizomycetes</taxon>
        <taxon>Pezizales</taxon>
        <taxon>Tuberaceae</taxon>
        <taxon>Tuber</taxon>
    </lineage>
</organism>
<keyword evidence="2" id="KW-0812">Transmembrane</keyword>
<feature type="compositionally biased region" description="Basic and acidic residues" evidence="1">
    <location>
        <begin position="1"/>
        <end position="13"/>
    </location>
</feature>
<keyword evidence="2" id="KW-0472">Membrane</keyword>
<accession>A0A2T6ZHZ1</accession>
<evidence type="ECO:0000256" key="2">
    <source>
        <dbReference type="SAM" id="Phobius"/>
    </source>
</evidence>
<evidence type="ECO:0000256" key="1">
    <source>
        <dbReference type="SAM" id="MobiDB-lite"/>
    </source>
</evidence>
<gene>
    <name evidence="3" type="ORF">B9Z19DRAFT_1155068</name>
</gene>
<feature type="transmembrane region" description="Helical" evidence="2">
    <location>
        <begin position="515"/>
        <end position="537"/>
    </location>
</feature>
<evidence type="ECO:0000313" key="4">
    <source>
        <dbReference type="Proteomes" id="UP000244722"/>
    </source>
</evidence>
<feature type="transmembrane region" description="Helical" evidence="2">
    <location>
        <begin position="81"/>
        <end position="105"/>
    </location>
</feature>
<dbReference type="Proteomes" id="UP000244722">
    <property type="component" value="Unassembled WGS sequence"/>
</dbReference>
<name>A0A2T6ZHZ1_TUBBO</name>
<feature type="region of interest" description="Disordered" evidence="1">
    <location>
        <begin position="1"/>
        <end position="21"/>
    </location>
</feature>